<evidence type="ECO:0000256" key="1">
    <source>
        <dbReference type="ARBA" id="ARBA00023098"/>
    </source>
</evidence>
<proteinExistence type="predicted"/>
<dbReference type="SUPFAM" id="SSF52540">
    <property type="entry name" value="P-loop containing nucleoside triphosphate hydrolases"/>
    <property type="match status" value="1"/>
</dbReference>
<keyword evidence="5" id="KW-1185">Reference proteome</keyword>
<evidence type="ECO:0000313" key="5">
    <source>
        <dbReference type="Proteomes" id="UP000222788"/>
    </source>
</evidence>
<feature type="domain" description="PNPLA" evidence="3">
    <location>
        <begin position="17"/>
        <end position="235"/>
    </location>
</feature>
<dbReference type="PROSITE" id="PS51635">
    <property type="entry name" value="PNPLA"/>
    <property type="match status" value="1"/>
</dbReference>
<dbReference type="Gene3D" id="1.25.40.10">
    <property type="entry name" value="Tetratricopeptide repeat domain"/>
    <property type="match status" value="3"/>
</dbReference>
<dbReference type="InterPro" id="IPR016035">
    <property type="entry name" value="Acyl_Trfase/lysoPLipase"/>
</dbReference>
<dbReference type="Pfam" id="PF00931">
    <property type="entry name" value="NB-ARC"/>
    <property type="match status" value="1"/>
</dbReference>
<dbReference type="PANTHER" id="PTHR46082">
    <property type="entry name" value="ATP/GTP-BINDING PROTEIN-RELATED"/>
    <property type="match status" value="1"/>
</dbReference>
<dbReference type="SMART" id="SM00028">
    <property type="entry name" value="TPR"/>
    <property type="match status" value="9"/>
</dbReference>
<organism evidence="4 5">
    <name type="scientific">Ceratocystis fimbriata CBS 114723</name>
    <dbReference type="NCBI Taxonomy" id="1035309"/>
    <lineage>
        <taxon>Eukaryota</taxon>
        <taxon>Fungi</taxon>
        <taxon>Dikarya</taxon>
        <taxon>Ascomycota</taxon>
        <taxon>Pezizomycotina</taxon>
        <taxon>Sordariomycetes</taxon>
        <taxon>Hypocreomycetidae</taxon>
        <taxon>Microascales</taxon>
        <taxon>Ceratocystidaceae</taxon>
        <taxon>Ceratocystis</taxon>
    </lineage>
</organism>
<dbReference type="PANTHER" id="PTHR46082:SF6">
    <property type="entry name" value="AAA+ ATPASE DOMAIN-CONTAINING PROTEIN-RELATED"/>
    <property type="match status" value="1"/>
</dbReference>
<evidence type="ECO:0000313" key="4">
    <source>
        <dbReference type="EMBL" id="PHH50556.1"/>
    </source>
</evidence>
<dbReference type="EMBL" id="APWK03000124">
    <property type="protein sequence ID" value="PHH50556.1"/>
    <property type="molecule type" value="Genomic_DNA"/>
</dbReference>
<dbReference type="Pfam" id="PF01734">
    <property type="entry name" value="Patatin"/>
    <property type="match status" value="1"/>
</dbReference>
<dbReference type="SUPFAM" id="SSF52151">
    <property type="entry name" value="FabD/lysophospholipase-like"/>
    <property type="match status" value="1"/>
</dbReference>
<dbReference type="InterPro" id="IPR011990">
    <property type="entry name" value="TPR-like_helical_dom_sf"/>
</dbReference>
<dbReference type="InterPro" id="IPR053137">
    <property type="entry name" value="NLR-like"/>
</dbReference>
<dbReference type="STRING" id="1035309.A0A2C5WXE4"/>
<dbReference type="Gene3D" id="3.40.1090.10">
    <property type="entry name" value="Cytosolic phospholipase A2 catalytic domain"/>
    <property type="match status" value="1"/>
</dbReference>
<reference evidence="4 5" key="1">
    <citation type="journal article" date="2013" name="Fungal Biol.">
        <title>Analysis of microsatellite markers in the genome of the plant pathogen Ceratocystis fimbriata.</title>
        <authorList>
            <person name="Simpson M.C."/>
            <person name="Wilken P.M."/>
            <person name="Coetzee M.P."/>
            <person name="Wingfield M.J."/>
            <person name="Wingfield B.D."/>
        </authorList>
    </citation>
    <scope>NUCLEOTIDE SEQUENCE [LARGE SCALE GENOMIC DNA]</scope>
    <source>
        <strain evidence="4 5">CBS 114723</strain>
    </source>
</reference>
<accession>A0A2C5WXE4</accession>
<reference evidence="4 5" key="2">
    <citation type="journal article" date="2013" name="IMA Fungus">
        <title>IMA Genome-F 1: Ceratocystis fimbriata: Draft nuclear genome sequence for the plant pathogen, Ceratocystis fimbriata.</title>
        <authorList>
            <person name="Wilken P.M."/>
            <person name="Steenkamp E.T."/>
            <person name="Wingfield M.J."/>
            <person name="de Beer Z.W."/>
            <person name="Wingfield B.D."/>
        </authorList>
    </citation>
    <scope>NUCLEOTIDE SEQUENCE [LARGE SCALE GENOMIC DNA]</scope>
    <source>
        <strain evidence="4 5">CBS 114723</strain>
    </source>
</reference>
<dbReference type="Gene3D" id="3.40.50.300">
    <property type="entry name" value="P-loop containing nucleotide triphosphate hydrolases"/>
    <property type="match status" value="1"/>
</dbReference>
<dbReference type="Proteomes" id="UP000222788">
    <property type="component" value="Unassembled WGS sequence"/>
</dbReference>
<dbReference type="Pfam" id="PF13424">
    <property type="entry name" value="TPR_12"/>
    <property type="match status" value="4"/>
</dbReference>
<dbReference type="InterPro" id="IPR002641">
    <property type="entry name" value="PNPLA_dom"/>
</dbReference>
<dbReference type="OrthoDB" id="1658288at2759"/>
<dbReference type="GO" id="GO:0043531">
    <property type="term" value="F:ADP binding"/>
    <property type="evidence" value="ECO:0007669"/>
    <property type="project" value="InterPro"/>
</dbReference>
<dbReference type="InterPro" id="IPR002182">
    <property type="entry name" value="NB-ARC"/>
</dbReference>
<protein>
    <submittedName>
        <fullName evidence="4">Nephrocystin-3</fullName>
    </submittedName>
</protein>
<dbReference type="AlphaFoldDB" id="A0A2C5WXE4"/>
<evidence type="ECO:0000256" key="2">
    <source>
        <dbReference type="PROSITE-ProRule" id="PRU01161"/>
    </source>
</evidence>
<keyword evidence="1" id="KW-0443">Lipid metabolism</keyword>
<dbReference type="GO" id="GO:0046486">
    <property type="term" value="P:glycerolipid metabolic process"/>
    <property type="evidence" value="ECO:0007669"/>
    <property type="project" value="UniProtKB-ARBA"/>
</dbReference>
<dbReference type="InterPro" id="IPR027417">
    <property type="entry name" value="P-loop_NTPase"/>
</dbReference>
<gene>
    <name evidence="4" type="primary">nphp3</name>
    <name evidence="4" type="ORF">CFIMG_007393RA00001</name>
</gene>
<comment type="caution">
    <text evidence="4">The sequence shown here is derived from an EMBL/GenBank/DDBJ whole genome shotgun (WGS) entry which is preliminary data.</text>
</comment>
<sequence>MSSNTQPGGNDRPFKILSLDDGGVCGLSGLLILEKIMESIQEAQGLSEVPKPCDSFDLIGGTGTGGIIAIMLGRLRMPIADCIAAYKEIAKEAFTPSETLSPRLDLSSATKISTMKLENAMKKAIRENCPLPKCVEERKAGKSTTDTCQHENQKFTDQKCVKTVVLATTKADAAALPMLFKTYQTTARWSGCKVWEVGRATSAMVGLFKPIKLGRDKKSFMNSSFGHSNPCKVLIDEAATLSDRQEKLILSIGMGLGDVIEIGDTGSSVEHALKTISTSSKGVADELETKYCNENGIYYRFNAVRGLGAIASSDLLDPSKAAAHAKNYLDEKQNDIKRVAKILTNGSSTDSGQPERPDDARAVDYIPFHENPNFVGRAEILSKLNDKLFNQAGFQQVALAGLGGMGKTQVALKLAYTVKVKHTGYSVFWLTAASMDGYRNSCKALAGHLNLETDDGEDSRILVSDYLEAKKAGKWLLIIDIDNADDTSLFDAPIEEDRITSFLPRSEKGRIVYTTRSKEVSWLALGRNDVLELEEMPSEELATILMRGGVKGSNNEPPTKQQALIDDLLNQLCHFPLAVAQAADYMAVNQISIAEYLELLREPGRGKIELLEHFHLDDVHLDKSQGAVATTWVIAFQQIQKASPDAVNLLRFIAKVDSKAIPQHMLPGSDKEKATVDAIGMLLRYGFIRKQKTGDLFDMHSLVHLMTQLWSKGLEDEEEHSLTVLDHMTSIFPSDGLENRFLWGQYLSHALRVAEFERHSDRSMAELTFKVGRCLDRDGDSQGAVRMLEHVVGVRKESLAADDPRLLTSQHDLANAYRNDDQIEKAISMLEHVSGVLEESLTAGHPDRLVSQYHLANAYCDNGQIEKAVSMLEHVVRMREETLAADHPSRLESQHDLANAYCDNGQIEKAVSILEHVVGVRKESLAAGHPSLLESQLDLANAYCDNGQIEKAISMLEHMVRVQKESLAADHPSYLSSQHTLAVAYRDNGQIEKSISMLEHVVEMQEKSLAASHPDRLASQRALAVSYCGNDQTEKAVSMLEHVVRMQEEYLAADHPSYLTSQHDLANAYCDNGQMAKAISMLEHVVRIREETLAVSHPDRLTSQHALGEVYRGNGQIEQAISILEHVVRIREETLAPDHPSRIASLEELAEAYIYNDEIDRAISVLERTPEMQEEV</sequence>
<dbReference type="InterPro" id="IPR019734">
    <property type="entry name" value="TPR_rpt"/>
</dbReference>
<dbReference type="SUPFAM" id="SSF48452">
    <property type="entry name" value="TPR-like"/>
    <property type="match status" value="3"/>
</dbReference>
<dbReference type="Pfam" id="PF13374">
    <property type="entry name" value="TPR_10"/>
    <property type="match status" value="1"/>
</dbReference>
<comment type="caution">
    <text evidence="2">Lacks conserved residue(s) required for the propagation of feature annotation.</text>
</comment>
<name>A0A2C5WXE4_9PEZI</name>
<evidence type="ECO:0000259" key="3">
    <source>
        <dbReference type="PROSITE" id="PS51635"/>
    </source>
</evidence>